<dbReference type="Pfam" id="PF05649">
    <property type="entry name" value="Peptidase_M13_N"/>
    <property type="match status" value="1"/>
</dbReference>
<feature type="transmembrane region" description="Helical" evidence="13">
    <location>
        <begin position="183"/>
        <end position="208"/>
    </location>
</feature>
<comment type="similarity">
    <text evidence="3">Belongs to the nematode receptor-like protein sre family.</text>
</comment>
<dbReference type="GO" id="GO:0004222">
    <property type="term" value="F:metalloendopeptidase activity"/>
    <property type="evidence" value="ECO:0007669"/>
    <property type="project" value="InterPro"/>
</dbReference>
<keyword evidence="6 13" id="KW-0812">Transmembrane</keyword>
<evidence type="ECO:0008006" key="18">
    <source>
        <dbReference type="Google" id="ProtNLM"/>
    </source>
</evidence>
<evidence type="ECO:0000256" key="1">
    <source>
        <dbReference type="ARBA" id="ARBA00001947"/>
    </source>
</evidence>
<dbReference type="InterPro" id="IPR042089">
    <property type="entry name" value="Peptidase_M13_dom_2"/>
</dbReference>
<feature type="transmembrane region" description="Helical" evidence="13">
    <location>
        <begin position="358"/>
        <end position="378"/>
    </location>
</feature>
<keyword evidence="17" id="KW-1185">Reference proteome</keyword>
<keyword evidence="9" id="KW-0862">Zinc</keyword>
<feature type="transmembrane region" description="Helical" evidence="13">
    <location>
        <begin position="332"/>
        <end position="351"/>
    </location>
</feature>
<evidence type="ECO:0000256" key="7">
    <source>
        <dbReference type="ARBA" id="ARBA00022723"/>
    </source>
</evidence>
<dbReference type="PANTHER" id="PTHR11733:SF208">
    <property type="entry name" value="PEPTIDASE M13 C-TERMINAL DOMAIN-CONTAINING PROTEIN"/>
    <property type="match status" value="1"/>
</dbReference>
<dbReference type="GO" id="GO:0046872">
    <property type="term" value="F:metal ion binding"/>
    <property type="evidence" value="ECO:0007669"/>
    <property type="project" value="UniProtKB-KW"/>
</dbReference>
<feature type="transmembrane region" description="Helical" evidence="13">
    <location>
        <begin position="412"/>
        <end position="439"/>
    </location>
</feature>
<evidence type="ECO:0000256" key="2">
    <source>
        <dbReference type="ARBA" id="ARBA00004141"/>
    </source>
</evidence>
<dbReference type="InterPro" id="IPR008753">
    <property type="entry name" value="Peptidase_M13_N"/>
</dbReference>
<evidence type="ECO:0000256" key="11">
    <source>
        <dbReference type="ARBA" id="ARBA00023049"/>
    </source>
</evidence>
<dbReference type="InterPro" id="IPR024079">
    <property type="entry name" value="MetalloPept_cat_dom_sf"/>
</dbReference>
<organism evidence="16 17">
    <name type="scientific">Caenorhabditis angaria</name>
    <dbReference type="NCBI Taxonomy" id="860376"/>
    <lineage>
        <taxon>Eukaryota</taxon>
        <taxon>Metazoa</taxon>
        <taxon>Ecdysozoa</taxon>
        <taxon>Nematoda</taxon>
        <taxon>Chromadorea</taxon>
        <taxon>Rhabditida</taxon>
        <taxon>Rhabditina</taxon>
        <taxon>Rhabditomorpha</taxon>
        <taxon>Rhabditoidea</taxon>
        <taxon>Rhabditidae</taxon>
        <taxon>Peloderinae</taxon>
        <taxon>Caenorhabditis</taxon>
    </lineage>
</organism>
<comment type="caution">
    <text evidence="16">The sequence shown here is derived from an EMBL/GenBank/DDBJ whole genome shotgun (WGS) entry which is preliminary data.</text>
</comment>
<dbReference type="Pfam" id="PF01431">
    <property type="entry name" value="Peptidase_M13"/>
    <property type="match status" value="1"/>
</dbReference>
<sequence>MLLATFLATTFHCFLDHGNYFEVGKCHDPKLPTLIVHHTTEISVLILHILVNLNRLSIMIRPQNSENHQIGSLFITIIGLIISVIYVYSLQTPGSEVYAFITIVSLNFLNLFLEIKLNNLSKKVFQRTRGKINLNGRFELYSSKKIIKSFMFASITGIIVKFLVFTFAFLHMQNFLAFENEQYYLLLNLMIFFMESSNTTIYIPLLILKIKKSLIFIEFLSTTLVLSLTFLTLFLILKIRVFHRNLTIFLGILIILWFESLLAKLLLNPFINEDSKLPNITLKMNKIYTENFEEMVKIHDFSAYFQLFLGGFLNWHYMISMMMILWGFSMERAAACWFIQLVLLTTVIFFFNQVSFKWTIIICAIPNFIASMTFLFIFKYNTKILKKFGKPKTKYTLAIRFQAKENLRVFKLVFRVIFCATMLCGINLIFIPLIVFEIFPAFRELFLFWVECVIHLNPLLIIPLLIYSIDRWNLWVRLHIFGQKIDNFPVEKSRINVNLETSVFLLYAKTQGWVQKSEFQDQTNICRSEECRILGRRMKSLMNPKIDPCDDFFESVCGNYPNNNTMFESWNHFEDDMVDFDKVFMKYEPVTKSEKIAKKLFEKCMRNTKYRNRIDMSFWDDLEKHSLTDVLIEATKTNPIETGFLKNFVYTVNVGGMRLTLMVSNGVEKNSSLESITNKIFEENDSLKTPDYIRWDLTTKQIHFIDLKKYFSELVPLENRNENKDTEYYVDVNSLLVLQKVVEIVGEKTVKEVLRDKFLSTMKSHLVEPDFLPCMDKTTQLFPGTLAKIFVNKLVGKRNYERGYRLFSELQQVFIEMLDENEWLDKQMKEVLKKEVLEMKTSIGIPDEHKDQQNVDRMYSQIGNFENQSYLELIRNLLKMNSEETFLRVARKEKMTFFGGTLQFNANYQGLSHRTSISPIFLNFPYIDENLPEWNIFASLGYVLGHEIGHSFDSQNFFDNSSLEKIKMSTKLKEIFNERIKCVIQKYNKFQFPDGTFSDGTFTQQEDSADMIGFNLAYRLFKKLNNNEKLPSLEKYTVEQQYFQRLGYVWCKGDMDKEYIDERKKDIHSALKFRVNGMMSNFEEFAKAFNCPKNSPMNPEKKCPLFK</sequence>
<protein>
    <recommendedName>
        <fullName evidence="18">Peptidase M13 C-terminal domain-containing protein</fullName>
    </recommendedName>
</protein>
<evidence type="ECO:0000256" key="4">
    <source>
        <dbReference type="ARBA" id="ARBA00007357"/>
    </source>
</evidence>
<dbReference type="Proteomes" id="UP001152747">
    <property type="component" value="Unassembled WGS sequence"/>
</dbReference>
<feature type="domain" description="Peptidase M13 N-terminal" evidence="15">
    <location>
        <begin position="696"/>
        <end position="846"/>
    </location>
</feature>
<evidence type="ECO:0000256" key="3">
    <source>
        <dbReference type="ARBA" id="ARBA00006803"/>
    </source>
</evidence>
<evidence type="ECO:0000256" key="8">
    <source>
        <dbReference type="ARBA" id="ARBA00022801"/>
    </source>
</evidence>
<dbReference type="Gene3D" id="1.10.1380.10">
    <property type="entry name" value="Neutral endopeptidase , domain2"/>
    <property type="match status" value="2"/>
</dbReference>
<evidence type="ECO:0000256" key="10">
    <source>
        <dbReference type="ARBA" id="ARBA00022989"/>
    </source>
</evidence>
<feature type="transmembrane region" description="Helical" evidence="13">
    <location>
        <begin position="73"/>
        <end position="91"/>
    </location>
</feature>
<dbReference type="GO" id="GO:0005886">
    <property type="term" value="C:plasma membrane"/>
    <property type="evidence" value="ECO:0007669"/>
    <property type="project" value="TreeGrafter"/>
</dbReference>
<dbReference type="Pfam" id="PF03125">
    <property type="entry name" value="Sre"/>
    <property type="match status" value="2"/>
</dbReference>
<evidence type="ECO:0000313" key="16">
    <source>
        <dbReference type="EMBL" id="CAI5442897.1"/>
    </source>
</evidence>
<evidence type="ECO:0000313" key="17">
    <source>
        <dbReference type="Proteomes" id="UP001152747"/>
    </source>
</evidence>
<comment type="cofactor">
    <cofactor evidence="1">
        <name>Zn(2+)</name>
        <dbReference type="ChEBI" id="CHEBI:29105"/>
    </cofactor>
</comment>
<feature type="domain" description="Peptidase M13 C-terminal" evidence="14">
    <location>
        <begin position="905"/>
        <end position="1104"/>
    </location>
</feature>
<keyword evidence="5" id="KW-0645">Protease</keyword>
<feature type="transmembrane region" description="Helical" evidence="13">
    <location>
        <begin position="304"/>
        <end position="326"/>
    </location>
</feature>
<dbReference type="GO" id="GO:0016485">
    <property type="term" value="P:protein processing"/>
    <property type="evidence" value="ECO:0007669"/>
    <property type="project" value="TreeGrafter"/>
</dbReference>
<dbReference type="InterPro" id="IPR018497">
    <property type="entry name" value="Peptidase_M13_C"/>
</dbReference>
<dbReference type="GO" id="GO:0007606">
    <property type="term" value="P:sensory perception of chemical stimulus"/>
    <property type="evidence" value="ECO:0007669"/>
    <property type="project" value="InterPro"/>
</dbReference>
<keyword evidence="12 13" id="KW-0472">Membrane</keyword>
<feature type="transmembrane region" description="Helical" evidence="13">
    <location>
        <begin position="150"/>
        <end position="171"/>
    </location>
</feature>
<feature type="transmembrane region" description="Helical" evidence="13">
    <location>
        <begin position="215"/>
        <end position="236"/>
    </location>
</feature>
<accession>A0A9P1MX29</accession>
<dbReference type="AlphaFoldDB" id="A0A9P1MX29"/>
<keyword evidence="11" id="KW-0482">Metalloprotease</keyword>
<evidence type="ECO:0000259" key="15">
    <source>
        <dbReference type="Pfam" id="PF05649"/>
    </source>
</evidence>
<evidence type="ECO:0000259" key="14">
    <source>
        <dbReference type="Pfam" id="PF01431"/>
    </source>
</evidence>
<gene>
    <name evidence="16" type="ORF">CAMP_LOCUS5534</name>
</gene>
<keyword evidence="8" id="KW-0378">Hydrolase</keyword>
<keyword evidence="7" id="KW-0479">Metal-binding</keyword>
<dbReference type="SUPFAM" id="SSF55486">
    <property type="entry name" value="Metalloproteases ('zincins'), catalytic domain"/>
    <property type="match status" value="1"/>
</dbReference>
<dbReference type="PANTHER" id="PTHR11733">
    <property type="entry name" value="ZINC METALLOPROTEASE FAMILY M13 NEPRILYSIN-RELATED"/>
    <property type="match status" value="1"/>
</dbReference>
<dbReference type="OrthoDB" id="6475849at2759"/>
<keyword evidence="10 13" id="KW-1133">Transmembrane helix</keyword>
<evidence type="ECO:0000256" key="12">
    <source>
        <dbReference type="ARBA" id="ARBA00023136"/>
    </source>
</evidence>
<evidence type="ECO:0000256" key="5">
    <source>
        <dbReference type="ARBA" id="ARBA00022670"/>
    </source>
</evidence>
<dbReference type="InterPro" id="IPR000718">
    <property type="entry name" value="Peptidase_M13"/>
</dbReference>
<dbReference type="EMBL" id="CANHGI010000002">
    <property type="protein sequence ID" value="CAI5442897.1"/>
    <property type="molecule type" value="Genomic_DNA"/>
</dbReference>
<feature type="transmembrane region" description="Helical" evidence="13">
    <location>
        <begin position="248"/>
        <end position="267"/>
    </location>
</feature>
<dbReference type="PROSITE" id="PS51885">
    <property type="entry name" value="NEPRILYSIN"/>
    <property type="match status" value="1"/>
</dbReference>
<comment type="similarity">
    <text evidence="4">Belongs to the peptidase M13 family.</text>
</comment>
<dbReference type="InterPro" id="IPR004151">
    <property type="entry name" value="7TM_GPCR_serpentine_rcpt_Sre"/>
</dbReference>
<reference evidence="16" key="1">
    <citation type="submission" date="2022-11" db="EMBL/GenBank/DDBJ databases">
        <authorList>
            <person name="Kikuchi T."/>
        </authorList>
    </citation>
    <scope>NUCLEOTIDE SEQUENCE</scope>
    <source>
        <strain evidence="16">PS1010</strain>
    </source>
</reference>
<name>A0A9P1MX29_9PELO</name>
<evidence type="ECO:0000256" key="9">
    <source>
        <dbReference type="ARBA" id="ARBA00022833"/>
    </source>
</evidence>
<dbReference type="CDD" id="cd08662">
    <property type="entry name" value="M13"/>
    <property type="match status" value="1"/>
</dbReference>
<proteinExistence type="inferred from homology"/>
<evidence type="ECO:0000256" key="6">
    <source>
        <dbReference type="ARBA" id="ARBA00022692"/>
    </source>
</evidence>
<dbReference type="Gene3D" id="3.40.390.10">
    <property type="entry name" value="Collagenase (Catalytic Domain)"/>
    <property type="match status" value="2"/>
</dbReference>
<evidence type="ECO:0000256" key="13">
    <source>
        <dbReference type="SAM" id="Phobius"/>
    </source>
</evidence>
<comment type="subcellular location">
    <subcellularLocation>
        <location evidence="2">Membrane</location>
        <topology evidence="2">Multi-pass membrane protein</topology>
    </subcellularLocation>
</comment>
<feature type="transmembrane region" description="Helical" evidence="13">
    <location>
        <begin position="97"/>
        <end position="113"/>
    </location>
</feature>